<organism evidence="5 6">
    <name type="scientific">Pseudomonas eucalypticola</name>
    <dbReference type="NCBI Taxonomy" id="2599595"/>
    <lineage>
        <taxon>Bacteria</taxon>
        <taxon>Pseudomonadati</taxon>
        <taxon>Pseudomonadota</taxon>
        <taxon>Gammaproteobacteria</taxon>
        <taxon>Pseudomonadales</taxon>
        <taxon>Pseudomonadaceae</taxon>
        <taxon>Pseudomonas</taxon>
    </lineage>
</organism>
<evidence type="ECO:0000313" key="5">
    <source>
        <dbReference type="EMBL" id="QKZ04831.1"/>
    </source>
</evidence>
<dbReference type="KEGG" id="pez:HWQ56_13935"/>
<sequence length="451" mass="48028">MIVTKYTALALAISAGATQLASAADFVGDQAQAKGFVEDASLNLLLRNYYWNRNKRAGAADDKDWTQGLQGVFSSGFTQGTVGVGIDAFGYLGLKLDGGAGSSGSGNLTYSDTLDNNGNLVPGKNHDSYGKAGAAIKFRISRTQLEIGDQQPSTSPVFAVGGTHLTPETVSGVSLMSSEIKDLNLEAGHFYSGTSADTTNRDGELWASYAGVATRAANYAGGKYAFNDNLTASLYGATLQDIWNQYYASVNYVLPLTNTQSITFNANGYHTTDTGAAKAGKIDNNAYSLSASYAFLSAHTVTLGFQKINGNTPFDYIGVGDRNNTGDSVFLADSVQYSDFNGPGERSFQARYDFNLATLGVPGLSFMARYTHGDGIDGTHMPTDSAYRTYGYGDGGEHHETDLEAKYVVQEGPAKNLSVRVREALHRGNAAQAEGNIDELRLIVDYPLSIL</sequence>
<dbReference type="GO" id="GO:0015288">
    <property type="term" value="F:porin activity"/>
    <property type="evidence" value="ECO:0007669"/>
    <property type="project" value="TreeGrafter"/>
</dbReference>
<dbReference type="Gene3D" id="2.40.160.10">
    <property type="entry name" value="Porin"/>
    <property type="match status" value="1"/>
</dbReference>
<dbReference type="EMBL" id="CP056030">
    <property type="protein sequence ID" value="QKZ04831.1"/>
    <property type="molecule type" value="Genomic_DNA"/>
</dbReference>
<dbReference type="GO" id="GO:0016020">
    <property type="term" value="C:membrane"/>
    <property type="evidence" value="ECO:0007669"/>
    <property type="project" value="InterPro"/>
</dbReference>
<evidence type="ECO:0000256" key="2">
    <source>
        <dbReference type="ARBA" id="ARBA00022448"/>
    </source>
</evidence>
<dbReference type="AlphaFoldDB" id="A0A7D5HXC7"/>
<evidence type="ECO:0000256" key="3">
    <source>
        <dbReference type="ARBA" id="ARBA00022729"/>
    </source>
</evidence>
<proteinExistence type="inferred from homology"/>
<feature type="signal peptide" evidence="4">
    <location>
        <begin position="1"/>
        <end position="23"/>
    </location>
</feature>
<dbReference type="InterPro" id="IPR023614">
    <property type="entry name" value="Porin_dom_sf"/>
</dbReference>
<reference evidence="5 6" key="1">
    <citation type="submission" date="2020-06" db="EMBL/GenBank/DDBJ databases">
        <title>Pseudomonas eucalypticola sp. nov., an endophyte of Eucalyptus dunnii leaves with biocontrol ability of eucalyptus leaf blight.</title>
        <authorList>
            <person name="Liu Y."/>
            <person name="Song Z."/>
            <person name="Zeng H."/>
            <person name="Lu M."/>
            <person name="Wang X."/>
            <person name="Lian X."/>
            <person name="Zhang Q."/>
        </authorList>
    </citation>
    <scope>NUCLEOTIDE SEQUENCE [LARGE SCALE GENOMIC DNA]</scope>
    <source>
        <strain evidence="5 6">NP-1</strain>
    </source>
</reference>
<comment type="similarity">
    <text evidence="1">Belongs to the outer membrane porin (Opr) (TC 1.B.25) family.</text>
</comment>
<gene>
    <name evidence="5" type="ORF">HWQ56_13935</name>
</gene>
<dbReference type="RefSeq" id="WP_176570862.1">
    <property type="nucleotide sequence ID" value="NZ_CP056030.1"/>
</dbReference>
<feature type="chain" id="PRO_5028799664" evidence="4">
    <location>
        <begin position="24"/>
        <end position="451"/>
    </location>
</feature>
<keyword evidence="6" id="KW-1185">Reference proteome</keyword>
<accession>A0A7D5HXC7</accession>
<dbReference type="Proteomes" id="UP000509568">
    <property type="component" value="Chromosome"/>
</dbReference>
<keyword evidence="3 4" id="KW-0732">Signal</keyword>
<evidence type="ECO:0000313" key="6">
    <source>
        <dbReference type="Proteomes" id="UP000509568"/>
    </source>
</evidence>
<dbReference type="Pfam" id="PF03573">
    <property type="entry name" value="OprD"/>
    <property type="match status" value="1"/>
</dbReference>
<keyword evidence="2" id="KW-0813">Transport</keyword>
<dbReference type="PANTHER" id="PTHR34596">
    <property type="entry name" value="CHITOPORIN"/>
    <property type="match status" value="1"/>
</dbReference>
<evidence type="ECO:0000256" key="4">
    <source>
        <dbReference type="SAM" id="SignalP"/>
    </source>
</evidence>
<name>A0A7D5HXC7_9PSED</name>
<dbReference type="PANTHER" id="PTHR34596:SF2">
    <property type="entry name" value="CHITOPORIN"/>
    <property type="match status" value="1"/>
</dbReference>
<dbReference type="InterPro" id="IPR005318">
    <property type="entry name" value="OM_porin_bac"/>
</dbReference>
<evidence type="ECO:0000256" key="1">
    <source>
        <dbReference type="ARBA" id="ARBA00009075"/>
    </source>
</evidence>
<protein>
    <submittedName>
        <fullName evidence="5">OprD family porin</fullName>
    </submittedName>
</protein>